<organism evidence="1 2">
    <name type="scientific">Williamsia deligens</name>
    <dbReference type="NCBI Taxonomy" id="321325"/>
    <lineage>
        <taxon>Bacteria</taxon>
        <taxon>Bacillati</taxon>
        <taxon>Actinomycetota</taxon>
        <taxon>Actinomycetes</taxon>
        <taxon>Mycobacteriales</taxon>
        <taxon>Nocardiaceae</taxon>
        <taxon>Williamsia</taxon>
    </lineage>
</organism>
<dbReference type="RefSeq" id="WP_253646384.1">
    <property type="nucleotide sequence ID" value="NZ_BAAAMO010000002.1"/>
</dbReference>
<protein>
    <recommendedName>
        <fullName evidence="3">ASCH domain-containing protein</fullName>
    </recommendedName>
</protein>
<evidence type="ECO:0000313" key="2">
    <source>
        <dbReference type="Proteomes" id="UP001597068"/>
    </source>
</evidence>
<dbReference type="Proteomes" id="UP001597068">
    <property type="component" value="Unassembled WGS sequence"/>
</dbReference>
<keyword evidence="2" id="KW-1185">Reference proteome</keyword>
<reference evidence="2" key="1">
    <citation type="journal article" date="2019" name="Int. J. Syst. Evol. Microbiol.">
        <title>The Global Catalogue of Microorganisms (GCM) 10K type strain sequencing project: providing services to taxonomists for standard genome sequencing and annotation.</title>
        <authorList>
            <consortium name="The Broad Institute Genomics Platform"/>
            <consortium name="The Broad Institute Genome Sequencing Center for Infectious Disease"/>
            <person name="Wu L."/>
            <person name="Ma J."/>
        </authorList>
    </citation>
    <scope>NUCLEOTIDE SEQUENCE [LARGE SCALE GENOMIC DNA]</scope>
    <source>
        <strain evidence="2">CCUG 50873</strain>
    </source>
</reference>
<gene>
    <name evidence="1" type="ORF">ACFQ04_08025</name>
</gene>
<dbReference type="InterPro" id="IPR015947">
    <property type="entry name" value="PUA-like_sf"/>
</dbReference>
<evidence type="ECO:0000313" key="1">
    <source>
        <dbReference type="EMBL" id="MFD0925685.1"/>
    </source>
</evidence>
<dbReference type="EMBL" id="JBHTIL010000001">
    <property type="protein sequence ID" value="MFD0925685.1"/>
    <property type="molecule type" value="Genomic_DNA"/>
</dbReference>
<evidence type="ECO:0008006" key="3">
    <source>
        <dbReference type="Google" id="ProtNLM"/>
    </source>
</evidence>
<sequence>MAEQIVVFHTRHRDAVLDGVKTTTVRWNEHIVVGPALFVVDGSHPLSAVRGEVLSVTRRRSDTITAADVGAPQGTDTRAFVSQLRENHYPDMPDVADLDVVEFRLEFGGSVGRPGHRTGEAD</sequence>
<proteinExistence type="predicted"/>
<dbReference type="SUPFAM" id="SSF88697">
    <property type="entry name" value="PUA domain-like"/>
    <property type="match status" value="1"/>
</dbReference>
<comment type="caution">
    <text evidence="1">The sequence shown here is derived from an EMBL/GenBank/DDBJ whole genome shotgun (WGS) entry which is preliminary data.</text>
</comment>
<accession>A0ABW3G9X6</accession>
<name>A0ABW3G9X6_9NOCA</name>